<name>J3TFF0_9ENTR</name>
<evidence type="ECO:0000313" key="2">
    <source>
        <dbReference type="EMBL" id="AFP84932.1"/>
    </source>
</evidence>
<sequence>MGRMWLHGEDILKHLISGNDKRNSRDAVSLRYKQRKDASPAHASKRLNYYSPAFLLTYYSRTCLKLPTSIIHHTTTIPGGLHNSNLLLLLRHHYR</sequence>
<organism evidence="2 3">
    <name type="scientific">secondary endosymbiont of Ctenarytaina eucalypti</name>
    <dbReference type="NCBI Taxonomy" id="1199245"/>
    <lineage>
        <taxon>Bacteria</taxon>
        <taxon>Pseudomonadati</taxon>
        <taxon>Pseudomonadota</taxon>
        <taxon>Gammaproteobacteria</taxon>
        <taxon>Enterobacterales</taxon>
        <taxon>Enterobacteriaceae</taxon>
        <taxon>aphid secondary symbionts</taxon>
    </lineage>
</organism>
<feature type="region of interest" description="Disordered" evidence="1">
    <location>
        <begin position="21"/>
        <end position="41"/>
    </location>
</feature>
<reference evidence="2 3" key="1">
    <citation type="journal article" date="2012" name="Mol. Biol. Evol.">
        <title>Genome reduction and co-evolution between the primary and secondary bacterial symbionts of psyllids.</title>
        <authorList>
            <person name="Sloan D.B."/>
            <person name="Moran N.A."/>
        </authorList>
    </citation>
    <scope>NUCLEOTIDE SEQUENCE [LARGE SCALE GENOMIC DNA]</scope>
    <source>
        <strain evidence="2">Ceuc_S</strain>
    </source>
</reference>
<dbReference type="HOGENOM" id="CLU_2371166_0_0_6"/>
<keyword evidence="3" id="KW-1185">Reference proteome</keyword>
<dbReference type="KEGG" id="sect:A359_05400"/>
<evidence type="ECO:0000313" key="3">
    <source>
        <dbReference type="Proteomes" id="UP000003936"/>
    </source>
</evidence>
<gene>
    <name evidence="2" type="ORF">A359_05400</name>
</gene>
<dbReference type="EMBL" id="CP003546">
    <property type="protein sequence ID" value="AFP84932.1"/>
    <property type="molecule type" value="Genomic_DNA"/>
</dbReference>
<protein>
    <submittedName>
        <fullName evidence="2">Uncharacterized protein</fullName>
    </submittedName>
</protein>
<accession>J3TFF0</accession>
<dbReference type="Proteomes" id="UP000003936">
    <property type="component" value="Chromosome"/>
</dbReference>
<evidence type="ECO:0000256" key="1">
    <source>
        <dbReference type="SAM" id="MobiDB-lite"/>
    </source>
</evidence>
<dbReference type="AlphaFoldDB" id="J3TFF0"/>
<proteinExistence type="predicted"/>